<feature type="region of interest" description="Disordered" evidence="1">
    <location>
        <begin position="1"/>
        <end position="41"/>
    </location>
</feature>
<evidence type="ECO:0000256" key="1">
    <source>
        <dbReference type="SAM" id="MobiDB-lite"/>
    </source>
</evidence>
<dbReference type="RefSeq" id="WP_109296939.1">
    <property type="nucleotide sequence ID" value="NZ_CP029254.1"/>
</dbReference>
<dbReference type="Proteomes" id="UP000245051">
    <property type="component" value="Chromosome"/>
</dbReference>
<evidence type="ECO:0000259" key="2">
    <source>
        <dbReference type="Pfam" id="PF13930"/>
    </source>
</evidence>
<proteinExistence type="predicted"/>
<evidence type="ECO:0000313" key="3">
    <source>
        <dbReference type="EMBL" id="AWK12105.1"/>
    </source>
</evidence>
<gene>
    <name evidence="3" type="ORF">DDQ41_27900</name>
</gene>
<dbReference type="EMBL" id="CP029254">
    <property type="protein sequence ID" value="AWK12105.1"/>
    <property type="molecule type" value="Genomic_DNA"/>
</dbReference>
<accession>A0ABN5KTS0</accession>
<dbReference type="Gene3D" id="3.40.570.10">
    <property type="entry name" value="Extracellular Endonuclease, subunit A"/>
    <property type="match status" value="1"/>
</dbReference>
<feature type="domain" description="Type VII secretion system protein EssD-like" evidence="2">
    <location>
        <begin position="31"/>
        <end position="98"/>
    </location>
</feature>
<dbReference type="InterPro" id="IPR044929">
    <property type="entry name" value="DNA/RNA_non-sp_Endonuclease_sf"/>
</dbReference>
<keyword evidence="4" id="KW-1185">Reference proteome</keyword>
<name>A0ABN5KTS0_9ACTN</name>
<dbReference type="InterPro" id="IPR044927">
    <property type="entry name" value="Endonuclea_NS_2"/>
</dbReference>
<dbReference type="Pfam" id="PF13930">
    <property type="entry name" value="Endonuclea_NS_2"/>
    <property type="match status" value="1"/>
</dbReference>
<evidence type="ECO:0000313" key="4">
    <source>
        <dbReference type="Proteomes" id="UP000245051"/>
    </source>
</evidence>
<protein>
    <recommendedName>
        <fullName evidence="2">Type VII secretion system protein EssD-like domain-containing protein</fullName>
    </recommendedName>
</protein>
<reference evidence="3 4" key="1">
    <citation type="submission" date="2018-05" db="EMBL/GenBank/DDBJ databases">
        <title>Complete genome sequence of the Type Strain of Streptomyces spongiicola HNM0071, the producer of staurosporine.</title>
        <authorList>
            <person name="Zhou S."/>
            <person name="Huang X."/>
        </authorList>
    </citation>
    <scope>NUCLEOTIDE SEQUENCE [LARGE SCALE GENOMIC DNA]</scope>
    <source>
        <strain evidence="3 4">HNM0071</strain>
    </source>
</reference>
<sequence length="110" mass="11896">MPGAASPTIPAARRSGQSAAGVNPPSRGAREPNCASTCDPPGWLSERDGRAWKYHRTHVIGDRFGGEWRAGNLFTGFREMNDPGMKRCENRMANALASQLRAVFGPAAVW</sequence>
<organism evidence="3 4">
    <name type="scientific">Streptomyces spongiicola</name>
    <dbReference type="NCBI Taxonomy" id="1690221"/>
    <lineage>
        <taxon>Bacteria</taxon>
        <taxon>Bacillati</taxon>
        <taxon>Actinomycetota</taxon>
        <taxon>Actinomycetes</taxon>
        <taxon>Kitasatosporales</taxon>
        <taxon>Streptomycetaceae</taxon>
        <taxon>Streptomyces</taxon>
    </lineage>
</organism>